<organism evidence="2 3">
    <name type="scientific">Adhaeretor mobilis</name>
    <dbReference type="NCBI Taxonomy" id="1930276"/>
    <lineage>
        <taxon>Bacteria</taxon>
        <taxon>Pseudomonadati</taxon>
        <taxon>Planctomycetota</taxon>
        <taxon>Planctomycetia</taxon>
        <taxon>Pirellulales</taxon>
        <taxon>Lacipirellulaceae</taxon>
        <taxon>Adhaeretor</taxon>
    </lineage>
</organism>
<evidence type="ECO:0000256" key="1">
    <source>
        <dbReference type="SAM" id="SignalP"/>
    </source>
</evidence>
<sequence precursor="true">MLTTFRCLFSSAIALVLVLSVSTALASSPPSQFQINYDQGYDFGYTLGHELGFEVGLGEGATAGSEAGQVDGYDSGWEAAYQPAYDAVYDDAYDAGAIDSYDLHFATSFIEGFRDGEEYTQSLSSSGIDLSSGLFLSNEFPSGVILTSGGYNPSLGWGWPTGTSSNITITSSYSPPQDGPYWYDQGKSAGLTEGREVGEQEGYNQAYQPAYAEAFDAAFVDGESEGATLGELDGLEQGYDDGWEYATEFGEADGYNFGFAFQQSGGTLADLGVTEQQAQALASFRTSTQIPEPSSLLLAFGTIGLLCVSCKR</sequence>
<accession>A0A517MSH2</accession>
<dbReference type="EMBL" id="CP036263">
    <property type="protein sequence ID" value="QDS97821.1"/>
    <property type="molecule type" value="Genomic_DNA"/>
</dbReference>
<dbReference type="Proteomes" id="UP000319852">
    <property type="component" value="Chromosome"/>
</dbReference>
<gene>
    <name evidence="2" type="ORF">HG15A2_10880</name>
</gene>
<protein>
    <recommendedName>
        <fullName evidence="4">PEP-CTERM protein-sorting domain-containing protein</fullName>
    </recommendedName>
</protein>
<dbReference type="KEGG" id="amob:HG15A2_10880"/>
<proteinExistence type="predicted"/>
<feature type="chain" id="PRO_5022228418" description="PEP-CTERM protein-sorting domain-containing protein" evidence="1">
    <location>
        <begin position="27"/>
        <end position="312"/>
    </location>
</feature>
<keyword evidence="3" id="KW-1185">Reference proteome</keyword>
<dbReference type="AlphaFoldDB" id="A0A517MSH2"/>
<dbReference type="RefSeq" id="WP_145058501.1">
    <property type="nucleotide sequence ID" value="NZ_CP036263.1"/>
</dbReference>
<keyword evidence="1" id="KW-0732">Signal</keyword>
<evidence type="ECO:0000313" key="3">
    <source>
        <dbReference type="Proteomes" id="UP000319852"/>
    </source>
</evidence>
<evidence type="ECO:0000313" key="2">
    <source>
        <dbReference type="EMBL" id="QDS97821.1"/>
    </source>
</evidence>
<reference evidence="2 3" key="1">
    <citation type="submission" date="2019-02" db="EMBL/GenBank/DDBJ databases">
        <title>Deep-cultivation of Planctomycetes and their phenomic and genomic characterization uncovers novel biology.</title>
        <authorList>
            <person name="Wiegand S."/>
            <person name="Jogler M."/>
            <person name="Boedeker C."/>
            <person name="Pinto D."/>
            <person name="Vollmers J."/>
            <person name="Rivas-Marin E."/>
            <person name="Kohn T."/>
            <person name="Peeters S.H."/>
            <person name="Heuer A."/>
            <person name="Rast P."/>
            <person name="Oberbeckmann S."/>
            <person name="Bunk B."/>
            <person name="Jeske O."/>
            <person name="Meyerdierks A."/>
            <person name="Storesund J.E."/>
            <person name="Kallscheuer N."/>
            <person name="Luecker S."/>
            <person name="Lage O.M."/>
            <person name="Pohl T."/>
            <person name="Merkel B.J."/>
            <person name="Hornburger P."/>
            <person name="Mueller R.-W."/>
            <person name="Bruemmer F."/>
            <person name="Labrenz M."/>
            <person name="Spormann A.M."/>
            <person name="Op den Camp H."/>
            <person name="Overmann J."/>
            <person name="Amann R."/>
            <person name="Jetten M.S.M."/>
            <person name="Mascher T."/>
            <person name="Medema M.H."/>
            <person name="Devos D.P."/>
            <person name="Kaster A.-K."/>
            <person name="Ovreas L."/>
            <person name="Rohde M."/>
            <person name="Galperin M.Y."/>
            <person name="Jogler C."/>
        </authorList>
    </citation>
    <scope>NUCLEOTIDE SEQUENCE [LARGE SCALE GENOMIC DNA]</scope>
    <source>
        <strain evidence="2 3">HG15A2</strain>
    </source>
</reference>
<evidence type="ECO:0008006" key="4">
    <source>
        <dbReference type="Google" id="ProtNLM"/>
    </source>
</evidence>
<name>A0A517MSH2_9BACT</name>
<feature type="signal peptide" evidence="1">
    <location>
        <begin position="1"/>
        <end position="26"/>
    </location>
</feature>